<feature type="transmembrane region" description="Helical" evidence="1">
    <location>
        <begin position="66"/>
        <end position="88"/>
    </location>
</feature>
<dbReference type="EMBL" id="KQ087248">
    <property type="protein sequence ID" value="KLT39834.1"/>
    <property type="molecule type" value="Genomic_DNA"/>
</dbReference>
<dbReference type="AlphaFoldDB" id="A0A0J1AX02"/>
<evidence type="ECO:0000313" key="3">
    <source>
        <dbReference type="EMBL" id="KLT39834.1"/>
    </source>
</evidence>
<keyword evidence="4" id="KW-1185">Reference proteome</keyword>
<evidence type="ECO:0000256" key="1">
    <source>
        <dbReference type="SAM" id="Phobius"/>
    </source>
</evidence>
<dbReference type="Proteomes" id="UP000053611">
    <property type="component" value="Unassembled WGS sequence"/>
</dbReference>
<proteinExistence type="predicted"/>
<accession>A0A0J1AX02</accession>
<keyword evidence="2" id="KW-0732">Signal</keyword>
<keyword evidence="1" id="KW-0472">Membrane</keyword>
<name>A0A0J1AX02_9TREE</name>
<dbReference type="RefSeq" id="XP_018276325.1">
    <property type="nucleotide sequence ID" value="XM_018419750.1"/>
</dbReference>
<feature type="signal peptide" evidence="2">
    <location>
        <begin position="1"/>
        <end position="15"/>
    </location>
</feature>
<evidence type="ECO:0000313" key="4">
    <source>
        <dbReference type="Proteomes" id="UP000053611"/>
    </source>
</evidence>
<keyword evidence="1" id="KW-1133">Transmembrane helix</keyword>
<sequence>MLASLLFALEASAAAQSFTIIPTTTSIVSEHHSSITLPPNPYPTSFEFVDPVEHERSNKRPIVFDIITASIFLGGVLLLLLVVGYAYCFHRRSWCRPPDVECASRASSSNETRTVKEVGCGSEEIKDKDEINLLEALTMEPSVQYQTHAPSLPKS</sequence>
<feature type="chain" id="PRO_5012226921" evidence="2">
    <location>
        <begin position="16"/>
        <end position="155"/>
    </location>
</feature>
<gene>
    <name evidence="3" type="ORF">CC85DRAFT_177871</name>
</gene>
<reference evidence="3 4" key="1">
    <citation type="submission" date="2015-03" db="EMBL/GenBank/DDBJ databases">
        <title>Genomics and transcriptomics of the oil-accumulating basidiomycete yeast T. oleaginosus allow insights into substrate utilization and the diverse evolutionary trajectories of mating systems in fungi.</title>
        <authorList>
            <consortium name="DOE Joint Genome Institute"/>
            <person name="Kourist R."/>
            <person name="Kracht O."/>
            <person name="Bracharz F."/>
            <person name="Lipzen A."/>
            <person name="Nolan M."/>
            <person name="Ohm R."/>
            <person name="Grigoriev I."/>
            <person name="Sun S."/>
            <person name="Heitman J."/>
            <person name="Bruck T."/>
            <person name="Nowrousian M."/>
        </authorList>
    </citation>
    <scope>NUCLEOTIDE SEQUENCE [LARGE SCALE GENOMIC DNA]</scope>
    <source>
        <strain evidence="3 4">IBC0246</strain>
    </source>
</reference>
<keyword evidence="1" id="KW-0812">Transmembrane</keyword>
<dbReference type="GeneID" id="28980353"/>
<organism evidence="3 4">
    <name type="scientific">Cutaneotrichosporon oleaginosum</name>
    <dbReference type="NCBI Taxonomy" id="879819"/>
    <lineage>
        <taxon>Eukaryota</taxon>
        <taxon>Fungi</taxon>
        <taxon>Dikarya</taxon>
        <taxon>Basidiomycota</taxon>
        <taxon>Agaricomycotina</taxon>
        <taxon>Tremellomycetes</taxon>
        <taxon>Trichosporonales</taxon>
        <taxon>Trichosporonaceae</taxon>
        <taxon>Cutaneotrichosporon</taxon>
    </lineage>
</organism>
<evidence type="ECO:0000256" key="2">
    <source>
        <dbReference type="SAM" id="SignalP"/>
    </source>
</evidence>
<protein>
    <submittedName>
        <fullName evidence="3">Uncharacterized protein</fullName>
    </submittedName>
</protein>